<accession>A0A6J5J0B9</accession>
<name>A0A6J5J0B9_9BURK</name>
<dbReference type="AlphaFoldDB" id="A0A6J5J0B9"/>
<protein>
    <submittedName>
        <fullName evidence="1">Uncharacterized protein</fullName>
    </submittedName>
</protein>
<sequence>MTGAEFVKNSDESMAQAIEKILERDRWFVEGAYDKRMYPLLVECSVILRGEVSFSVRAIRLIKRFIHSTMTGKLPKETCRNNIDLIKFSCHFDRRLSKFLCGDVAL</sequence>
<evidence type="ECO:0000313" key="2">
    <source>
        <dbReference type="Proteomes" id="UP000494322"/>
    </source>
</evidence>
<reference evidence="1 2" key="1">
    <citation type="submission" date="2020-04" db="EMBL/GenBank/DDBJ databases">
        <authorList>
            <person name="Depoorter E."/>
        </authorList>
    </citation>
    <scope>NUCLEOTIDE SEQUENCE [LARGE SCALE GENOMIC DNA]</scope>
    <source>
        <strain evidence="1 2">BCC0132</strain>
    </source>
</reference>
<gene>
    <name evidence="1" type="ORF">BCO9919_01608</name>
</gene>
<dbReference type="Proteomes" id="UP000494322">
    <property type="component" value="Unassembled WGS sequence"/>
</dbReference>
<evidence type="ECO:0000313" key="1">
    <source>
        <dbReference type="EMBL" id="CAB3965017.1"/>
    </source>
</evidence>
<proteinExistence type="predicted"/>
<dbReference type="EMBL" id="CABWIK020000006">
    <property type="protein sequence ID" value="CAB3965017.1"/>
    <property type="molecule type" value="Genomic_DNA"/>
</dbReference>
<organism evidence="1 2">
    <name type="scientific">Burkholderia cenocepacia</name>
    <dbReference type="NCBI Taxonomy" id="95486"/>
    <lineage>
        <taxon>Bacteria</taxon>
        <taxon>Pseudomonadati</taxon>
        <taxon>Pseudomonadota</taxon>
        <taxon>Betaproteobacteria</taxon>
        <taxon>Burkholderiales</taxon>
        <taxon>Burkholderiaceae</taxon>
        <taxon>Burkholderia</taxon>
        <taxon>Burkholderia cepacia complex</taxon>
    </lineage>
</organism>